<sequence length="108" mass="12047">MSLNNRSPGGWTMAKPKDSSPKEDAESVSFEDSFKRLSEMAEQLEAGGLSLAEATSRFEEGMKLVQFCNELLSNAEQKITELKETYRPNSALAGFDDLDEDPEEDSYE</sequence>
<dbReference type="PANTHER" id="PTHR34137">
    <property type="entry name" value="EXODEOXYRIBONUCLEASE 7 SMALL SUBUNIT"/>
    <property type="match status" value="1"/>
</dbReference>
<accession>A0A381P481</accession>
<evidence type="ECO:0000256" key="2">
    <source>
        <dbReference type="ARBA" id="ARBA00022722"/>
    </source>
</evidence>
<proteinExistence type="inferred from homology"/>
<dbReference type="Gene3D" id="1.10.287.1040">
    <property type="entry name" value="Exonuclease VII, small subunit"/>
    <property type="match status" value="1"/>
</dbReference>
<dbReference type="AlphaFoldDB" id="A0A381P481"/>
<dbReference type="PANTHER" id="PTHR34137:SF1">
    <property type="entry name" value="EXODEOXYRIBONUCLEASE 7 SMALL SUBUNIT"/>
    <property type="match status" value="1"/>
</dbReference>
<name>A0A381P481_9ZZZZ</name>
<evidence type="ECO:0000256" key="4">
    <source>
        <dbReference type="SAM" id="MobiDB-lite"/>
    </source>
</evidence>
<dbReference type="EMBL" id="UINC01000820">
    <property type="protein sequence ID" value="SUZ61680.1"/>
    <property type="molecule type" value="Genomic_DNA"/>
</dbReference>
<feature type="compositionally biased region" description="Basic and acidic residues" evidence="4">
    <location>
        <begin position="15"/>
        <end position="25"/>
    </location>
</feature>
<dbReference type="Pfam" id="PF02609">
    <property type="entry name" value="Exonuc_VII_S"/>
    <property type="match status" value="1"/>
</dbReference>
<protein>
    <submittedName>
        <fullName evidence="5">Uncharacterized protein</fullName>
    </submittedName>
</protein>
<feature type="region of interest" description="Disordered" evidence="4">
    <location>
        <begin position="85"/>
        <end position="108"/>
    </location>
</feature>
<dbReference type="HAMAP" id="MF_00337">
    <property type="entry name" value="Exonuc_7_S"/>
    <property type="match status" value="1"/>
</dbReference>
<feature type="compositionally biased region" description="Acidic residues" evidence="4">
    <location>
        <begin position="96"/>
        <end position="108"/>
    </location>
</feature>
<dbReference type="GO" id="GO:0008855">
    <property type="term" value="F:exodeoxyribonuclease VII activity"/>
    <property type="evidence" value="ECO:0007669"/>
    <property type="project" value="InterPro"/>
</dbReference>
<keyword evidence="3" id="KW-0378">Hydrolase</keyword>
<organism evidence="5">
    <name type="scientific">marine metagenome</name>
    <dbReference type="NCBI Taxonomy" id="408172"/>
    <lineage>
        <taxon>unclassified sequences</taxon>
        <taxon>metagenomes</taxon>
        <taxon>ecological metagenomes</taxon>
    </lineage>
</organism>
<dbReference type="GO" id="GO:0005829">
    <property type="term" value="C:cytosol"/>
    <property type="evidence" value="ECO:0007669"/>
    <property type="project" value="TreeGrafter"/>
</dbReference>
<evidence type="ECO:0000256" key="3">
    <source>
        <dbReference type="ARBA" id="ARBA00022801"/>
    </source>
</evidence>
<dbReference type="SUPFAM" id="SSF116842">
    <property type="entry name" value="XseB-like"/>
    <property type="match status" value="1"/>
</dbReference>
<feature type="region of interest" description="Disordered" evidence="4">
    <location>
        <begin position="1"/>
        <end position="31"/>
    </location>
</feature>
<dbReference type="InterPro" id="IPR003761">
    <property type="entry name" value="Exonuc_VII_S"/>
</dbReference>
<gene>
    <name evidence="5" type="ORF">METZ01_LOCUS14534</name>
</gene>
<dbReference type="InterPro" id="IPR037004">
    <property type="entry name" value="Exonuc_VII_ssu_sf"/>
</dbReference>
<evidence type="ECO:0000313" key="5">
    <source>
        <dbReference type="EMBL" id="SUZ61680.1"/>
    </source>
</evidence>
<evidence type="ECO:0000256" key="1">
    <source>
        <dbReference type="ARBA" id="ARBA00022490"/>
    </source>
</evidence>
<keyword evidence="1" id="KW-0963">Cytoplasm</keyword>
<reference evidence="5" key="1">
    <citation type="submission" date="2018-05" db="EMBL/GenBank/DDBJ databases">
        <authorList>
            <person name="Lanie J.A."/>
            <person name="Ng W.-L."/>
            <person name="Kazmierczak K.M."/>
            <person name="Andrzejewski T.M."/>
            <person name="Davidsen T.M."/>
            <person name="Wayne K.J."/>
            <person name="Tettelin H."/>
            <person name="Glass J.I."/>
            <person name="Rusch D."/>
            <person name="Podicherti R."/>
            <person name="Tsui H.-C.T."/>
            <person name="Winkler M.E."/>
        </authorList>
    </citation>
    <scope>NUCLEOTIDE SEQUENCE</scope>
</reference>
<keyword evidence="2" id="KW-0540">Nuclease</keyword>
<dbReference type="GO" id="GO:0006308">
    <property type="term" value="P:DNA catabolic process"/>
    <property type="evidence" value="ECO:0007669"/>
    <property type="project" value="InterPro"/>
</dbReference>
<dbReference type="GO" id="GO:0009318">
    <property type="term" value="C:exodeoxyribonuclease VII complex"/>
    <property type="evidence" value="ECO:0007669"/>
    <property type="project" value="InterPro"/>
</dbReference>
<dbReference type="NCBIfam" id="TIGR01280">
    <property type="entry name" value="xseB"/>
    <property type="match status" value="1"/>
</dbReference>